<dbReference type="Pfam" id="PF22381">
    <property type="entry name" value="Staph_reg_Sar_Rot"/>
    <property type="match status" value="1"/>
</dbReference>
<dbReference type="Proteomes" id="UP000317199">
    <property type="component" value="Chromosome"/>
</dbReference>
<evidence type="ECO:0000256" key="3">
    <source>
        <dbReference type="ARBA" id="ARBA00023015"/>
    </source>
</evidence>
<dbReference type="RefSeq" id="WP_141623614.1">
    <property type="nucleotide sequence ID" value="NZ_CP041242.1"/>
</dbReference>
<dbReference type="InterPro" id="IPR036388">
    <property type="entry name" value="WH-like_DNA-bd_sf"/>
</dbReference>
<proteinExistence type="predicted"/>
<keyword evidence="5" id="KW-0804">Transcription</keyword>
<dbReference type="GO" id="GO:0005737">
    <property type="term" value="C:cytoplasm"/>
    <property type="evidence" value="ECO:0007669"/>
    <property type="project" value="UniProtKB-SubCell"/>
</dbReference>
<evidence type="ECO:0000256" key="2">
    <source>
        <dbReference type="ARBA" id="ARBA00022490"/>
    </source>
</evidence>
<dbReference type="InterPro" id="IPR036390">
    <property type="entry name" value="WH_DNA-bd_sf"/>
</dbReference>
<dbReference type="OrthoDB" id="9806864at2"/>
<keyword evidence="4" id="KW-0238">DNA-binding</keyword>
<reference evidence="7 8" key="1">
    <citation type="submission" date="2019-06" db="EMBL/GenBank/DDBJ databases">
        <title>Lysobacter alkalisoli sp. nov. isolated from saline-alkali soil.</title>
        <authorList>
            <person name="Sun J.-Q."/>
            <person name="Xu L."/>
        </authorList>
    </citation>
    <scope>NUCLEOTIDE SEQUENCE [LARGE SCALE GENOMIC DNA]</scope>
    <source>
        <strain evidence="7 8">SJ-36</strain>
    </source>
</reference>
<dbReference type="InterPro" id="IPR039422">
    <property type="entry name" value="MarR/SlyA-like"/>
</dbReference>
<dbReference type="PANTHER" id="PTHR33164:SF5">
    <property type="entry name" value="ORGANIC HYDROPEROXIDE RESISTANCE TRANSCRIPTIONAL REGULATOR"/>
    <property type="match status" value="1"/>
</dbReference>
<name>A0A514BTB7_9GAMM</name>
<keyword evidence="8" id="KW-1185">Reference proteome</keyword>
<dbReference type="KEGG" id="lyj:FKV23_09370"/>
<dbReference type="GO" id="GO:0006950">
    <property type="term" value="P:response to stress"/>
    <property type="evidence" value="ECO:0007669"/>
    <property type="project" value="TreeGrafter"/>
</dbReference>
<accession>A0A514BTB7</accession>
<keyword evidence="3" id="KW-0805">Transcription regulation</keyword>
<evidence type="ECO:0000256" key="1">
    <source>
        <dbReference type="ARBA" id="ARBA00004496"/>
    </source>
</evidence>
<evidence type="ECO:0000256" key="5">
    <source>
        <dbReference type="ARBA" id="ARBA00023163"/>
    </source>
</evidence>
<dbReference type="PRINTS" id="PR00598">
    <property type="entry name" value="HTHMARR"/>
</dbReference>
<evidence type="ECO:0000259" key="6">
    <source>
        <dbReference type="PROSITE" id="PS50995"/>
    </source>
</evidence>
<comment type="subcellular location">
    <subcellularLocation>
        <location evidence="1">Cytoplasm</location>
    </subcellularLocation>
</comment>
<dbReference type="FunFam" id="1.10.10.10:FF:000163">
    <property type="entry name" value="MarR family transcriptional regulator"/>
    <property type="match status" value="1"/>
</dbReference>
<dbReference type="EMBL" id="CP041242">
    <property type="protein sequence ID" value="QDH70279.1"/>
    <property type="molecule type" value="Genomic_DNA"/>
</dbReference>
<dbReference type="SUPFAM" id="SSF46785">
    <property type="entry name" value="Winged helix' DNA-binding domain"/>
    <property type="match status" value="1"/>
</dbReference>
<dbReference type="PROSITE" id="PS50995">
    <property type="entry name" value="HTH_MARR_2"/>
    <property type="match status" value="1"/>
</dbReference>
<gene>
    <name evidence="7" type="ORF">FKV23_09370</name>
</gene>
<evidence type="ECO:0000256" key="4">
    <source>
        <dbReference type="ARBA" id="ARBA00023125"/>
    </source>
</evidence>
<dbReference type="AlphaFoldDB" id="A0A514BTB7"/>
<dbReference type="PANTHER" id="PTHR33164">
    <property type="entry name" value="TRANSCRIPTIONAL REGULATOR, MARR FAMILY"/>
    <property type="match status" value="1"/>
</dbReference>
<sequence length="156" mass="17309">MAKKTSLPAKPADALKLDHQLCFALHSASLAMTKVYRKLLAPLGLTYPQYLVMLVLWEQDARTVSQIGERLFLDSATLTPLLKRLESAGLVTRARAAQDERQVVITLTRTGKSLKTRAAEVPYQVLCATALDIRRAGPLKAQLEALRHDLIEHLPD</sequence>
<evidence type="ECO:0000313" key="8">
    <source>
        <dbReference type="Proteomes" id="UP000317199"/>
    </source>
</evidence>
<dbReference type="InterPro" id="IPR000835">
    <property type="entry name" value="HTH_MarR-typ"/>
</dbReference>
<dbReference type="GO" id="GO:0003700">
    <property type="term" value="F:DNA-binding transcription factor activity"/>
    <property type="evidence" value="ECO:0007669"/>
    <property type="project" value="InterPro"/>
</dbReference>
<dbReference type="InterPro" id="IPR055166">
    <property type="entry name" value="Transc_reg_Sar_Rot_HTH"/>
</dbReference>
<keyword evidence="2" id="KW-0963">Cytoplasm</keyword>
<protein>
    <submittedName>
        <fullName evidence="7">MarR family transcriptional regulator</fullName>
    </submittedName>
</protein>
<dbReference type="GO" id="GO:0003677">
    <property type="term" value="F:DNA binding"/>
    <property type="evidence" value="ECO:0007669"/>
    <property type="project" value="UniProtKB-KW"/>
</dbReference>
<evidence type="ECO:0000313" key="7">
    <source>
        <dbReference type="EMBL" id="QDH70279.1"/>
    </source>
</evidence>
<dbReference type="Gene3D" id="1.10.10.10">
    <property type="entry name" value="Winged helix-like DNA-binding domain superfamily/Winged helix DNA-binding domain"/>
    <property type="match status" value="1"/>
</dbReference>
<organism evidence="7 8">
    <name type="scientific">Marilutibacter alkalisoli</name>
    <dbReference type="NCBI Taxonomy" id="2591633"/>
    <lineage>
        <taxon>Bacteria</taxon>
        <taxon>Pseudomonadati</taxon>
        <taxon>Pseudomonadota</taxon>
        <taxon>Gammaproteobacteria</taxon>
        <taxon>Lysobacterales</taxon>
        <taxon>Lysobacteraceae</taxon>
        <taxon>Marilutibacter</taxon>
    </lineage>
</organism>
<feature type="domain" description="HTH marR-type" evidence="6">
    <location>
        <begin position="18"/>
        <end position="152"/>
    </location>
</feature>
<dbReference type="SMART" id="SM00347">
    <property type="entry name" value="HTH_MARR"/>
    <property type="match status" value="1"/>
</dbReference>